<accession>A0A345PKT0</accession>
<keyword evidence="1" id="KW-0472">Membrane</keyword>
<sequence length="408" mass="46193">MVEQISQLHKCKGGKNLKNSNKPYKSNQKNVARILELQKKRKQDASINRNKAKPIKRQIIPFTHRNTIHFNRGSRVWRAPTIIILASLMMIILVIPTLVVVPFGNENKQEASSIDMEKKEEIEIEQSPLSIEVMRHATETVEDLPLETYVAGVVAAEMPIEFELEALKAQALAARTFTVNHLLHGNRGSEYDLTDTVTHQVYKNELDLQKQWGSNFTANMNKIKEAVNATKGEIITYQDAPITAQFFSTSNGFTENSEDYWENELPYLRSVESPWDKESPKYLDQGTFSIDEVEAALQIELPRSVALNLEITRTESGRVKELAIEGHTFSGREIRDKLKLRSNDFKIDQNNNHLVFTTKGNGHGVGMSQYGANGMAMEGKTYQEIIKHYYQGVEINTVTDTAPTLVAK</sequence>
<dbReference type="GO" id="GO:0030435">
    <property type="term" value="P:sporulation resulting in formation of a cellular spore"/>
    <property type="evidence" value="ECO:0007669"/>
    <property type="project" value="InterPro"/>
</dbReference>
<dbReference type="Proteomes" id="UP000253908">
    <property type="component" value="Chromosome"/>
</dbReference>
<feature type="transmembrane region" description="Helical" evidence="1">
    <location>
        <begin position="82"/>
        <end position="104"/>
    </location>
</feature>
<dbReference type="Pfam" id="PF08486">
    <property type="entry name" value="SpoIID"/>
    <property type="match status" value="1"/>
</dbReference>
<dbReference type="PANTHER" id="PTHR30032:SF4">
    <property type="entry name" value="AMIDASE ENHANCER"/>
    <property type="match status" value="1"/>
</dbReference>
<dbReference type="NCBIfam" id="TIGR02870">
    <property type="entry name" value="spore_II_D"/>
    <property type="match status" value="1"/>
</dbReference>
<feature type="domain" description="Sporulation stage II protein D amidase enhancer LytB N-terminal" evidence="2">
    <location>
        <begin position="136"/>
        <end position="237"/>
    </location>
</feature>
<organism evidence="3 4">
    <name type="scientific">Oceanobacillus zhaokaii</name>
    <dbReference type="NCBI Taxonomy" id="2052660"/>
    <lineage>
        <taxon>Bacteria</taxon>
        <taxon>Bacillati</taxon>
        <taxon>Bacillota</taxon>
        <taxon>Bacilli</taxon>
        <taxon>Bacillales</taxon>
        <taxon>Bacillaceae</taxon>
        <taxon>Oceanobacillus</taxon>
    </lineage>
</organism>
<keyword evidence="4" id="KW-1185">Reference proteome</keyword>
<dbReference type="KEGG" id="ocn:CUC15_17440"/>
<proteinExistence type="predicted"/>
<keyword evidence="1" id="KW-1133">Transmembrane helix</keyword>
<dbReference type="GO" id="GO:0030288">
    <property type="term" value="C:outer membrane-bounded periplasmic space"/>
    <property type="evidence" value="ECO:0007669"/>
    <property type="project" value="TreeGrafter"/>
</dbReference>
<name>A0A345PKT0_9BACI</name>
<dbReference type="AlphaFoldDB" id="A0A345PKT0"/>
<dbReference type="InterPro" id="IPR014225">
    <property type="entry name" value="Spore_II_D_firmicutes"/>
</dbReference>
<evidence type="ECO:0000313" key="4">
    <source>
        <dbReference type="Proteomes" id="UP000253908"/>
    </source>
</evidence>
<reference evidence="4" key="1">
    <citation type="submission" date="2017-11" db="EMBL/GenBank/DDBJ databases">
        <authorList>
            <person name="Zhu W."/>
        </authorList>
    </citation>
    <scope>NUCLEOTIDE SEQUENCE [LARGE SCALE GENOMIC DNA]</scope>
    <source>
        <strain evidence="4">160</strain>
    </source>
</reference>
<keyword evidence="1" id="KW-0812">Transmembrane</keyword>
<dbReference type="OrthoDB" id="9794671at2"/>
<dbReference type="EMBL" id="CP024848">
    <property type="protein sequence ID" value="AXI10610.1"/>
    <property type="molecule type" value="Genomic_DNA"/>
</dbReference>
<evidence type="ECO:0000313" key="3">
    <source>
        <dbReference type="EMBL" id="AXI10610.1"/>
    </source>
</evidence>
<dbReference type="InterPro" id="IPR013693">
    <property type="entry name" value="SpoIID/LytB_N"/>
</dbReference>
<dbReference type="InterPro" id="IPR013486">
    <property type="entry name" value="SpoIID/LytB"/>
</dbReference>
<dbReference type="InterPro" id="IPR051922">
    <property type="entry name" value="Bact_Sporulation_Assoc"/>
</dbReference>
<dbReference type="PANTHER" id="PTHR30032">
    <property type="entry name" value="N-ACETYLMURAMOYL-L-ALANINE AMIDASE-RELATED"/>
    <property type="match status" value="1"/>
</dbReference>
<evidence type="ECO:0000259" key="2">
    <source>
        <dbReference type="Pfam" id="PF08486"/>
    </source>
</evidence>
<protein>
    <submittedName>
        <fullName evidence="3">Stage II sporulation protein D</fullName>
    </submittedName>
</protein>
<dbReference type="NCBIfam" id="TIGR02669">
    <property type="entry name" value="SpoIID_LytB"/>
    <property type="match status" value="1"/>
</dbReference>
<evidence type="ECO:0000256" key="1">
    <source>
        <dbReference type="SAM" id="Phobius"/>
    </source>
</evidence>
<gene>
    <name evidence="3" type="primary">spoIID</name>
    <name evidence="3" type="ORF">CUC15_17440</name>
</gene>